<dbReference type="EMBL" id="JADNYJ010000334">
    <property type="protein sequence ID" value="KAF8870792.1"/>
    <property type="molecule type" value="Genomic_DNA"/>
</dbReference>
<organism evidence="2 3">
    <name type="scientific">Gymnopilus junonius</name>
    <name type="common">Spectacular rustgill mushroom</name>
    <name type="synonym">Gymnopilus spectabilis subsp. junonius</name>
    <dbReference type="NCBI Taxonomy" id="109634"/>
    <lineage>
        <taxon>Eukaryota</taxon>
        <taxon>Fungi</taxon>
        <taxon>Dikarya</taxon>
        <taxon>Basidiomycota</taxon>
        <taxon>Agaricomycotina</taxon>
        <taxon>Agaricomycetes</taxon>
        <taxon>Agaricomycetidae</taxon>
        <taxon>Agaricales</taxon>
        <taxon>Agaricineae</taxon>
        <taxon>Hymenogastraceae</taxon>
        <taxon>Gymnopilus</taxon>
    </lineage>
</organism>
<gene>
    <name evidence="2" type="ORF">CPB84DRAFT_1855334</name>
</gene>
<proteinExistence type="predicted"/>
<keyword evidence="1" id="KW-0732">Signal</keyword>
<evidence type="ECO:0000313" key="2">
    <source>
        <dbReference type="EMBL" id="KAF8870792.1"/>
    </source>
</evidence>
<comment type="caution">
    <text evidence="2">The sequence shown here is derived from an EMBL/GenBank/DDBJ whole genome shotgun (WGS) entry which is preliminary data.</text>
</comment>
<dbReference type="Proteomes" id="UP000724874">
    <property type="component" value="Unassembled WGS sequence"/>
</dbReference>
<accession>A0A9P5N6Z3</accession>
<dbReference type="AlphaFoldDB" id="A0A9P5N6Z3"/>
<protein>
    <submittedName>
        <fullName evidence="2">Uncharacterized protein</fullName>
    </submittedName>
</protein>
<reference evidence="2" key="1">
    <citation type="submission" date="2020-11" db="EMBL/GenBank/DDBJ databases">
        <authorList>
            <consortium name="DOE Joint Genome Institute"/>
            <person name="Ahrendt S."/>
            <person name="Riley R."/>
            <person name="Andreopoulos W."/>
            <person name="LaButti K."/>
            <person name="Pangilinan J."/>
            <person name="Ruiz-duenas F.J."/>
            <person name="Barrasa J.M."/>
            <person name="Sanchez-Garcia M."/>
            <person name="Camarero S."/>
            <person name="Miyauchi S."/>
            <person name="Serrano A."/>
            <person name="Linde D."/>
            <person name="Babiker R."/>
            <person name="Drula E."/>
            <person name="Ayuso-Fernandez I."/>
            <person name="Pacheco R."/>
            <person name="Padilla G."/>
            <person name="Ferreira P."/>
            <person name="Barriuso J."/>
            <person name="Kellner H."/>
            <person name="Castanera R."/>
            <person name="Alfaro M."/>
            <person name="Ramirez L."/>
            <person name="Pisabarro A.G."/>
            <person name="Kuo A."/>
            <person name="Tritt A."/>
            <person name="Lipzen A."/>
            <person name="He G."/>
            <person name="Yan M."/>
            <person name="Ng V."/>
            <person name="Cullen D."/>
            <person name="Martin F."/>
            <person name="Rosso M.-N."/>
            <person name="Henrissat B."/>
            <person name="Hibbett D."/>
            <person name="Martinez A.T."/>
            <person name="Grigoriev I.V."/>
        </authorList>
    </citation>
    <scope>NUCLEOTIDE SEQUENCE</scope>
    <source>
        <strain evidence="2">AH 44721</strain>
    </source>
</reference>
<feature type="chain" id="PRO_5040168816" evidence="1">
    <location>
        <begin position="17"/>
        <end position="57"/>
    </location>
</feature>
<keyword evidence="3" id="KW-1185">Reference proteome</keyword>
<evidence type="ECO:0000313" key="3">
    <source>
        <dbReference type="Proteomes" id="UP000724874"/>
    </source>
</evidence>
<evidence type="ECO:0000256" key="1">
    <source>
        <dbReference type="SAM" id="SignalP"/>
    </source>
</evidence>
<feature type="signal peptide" evidence="1">
    <location>
        <begin position="1"/>
        <end position="16"/>
    </location>
</feature>
<name>A0A9P5N6Z3_GYMJU</name>
<sequence>MLSLLILSFPEDSFLAAVAVTAAGPVSVPTTTATLFFNRTSYNGSHARPNPSAKDTP</sequence>